<reference evidence="1 2" key="1">
    <citation type="submission" date="2024-01" db="EMBL/GenBank/DDBJ databases">
        <title>The genomes of 5 underutilized Papilionoideae crops provide insights into root nodulation and disease resistanc.</title>
        <authorList>
            <person name="Yuan L."/>
        </authorList>
    </citation>
    <scope>NUCLEOTIDE SEQUENCE [LARGE SCALE GENOMIC DNA]</scope>
    <source>
        <strain evidence="1">ZHUSHIDOU_FW_LH</strain>
        <tissue evidence="1">Leaf</tissue>
    </source>
</reference>
<dbReference type="EMBL" id="JAYWIO010000005">
    <property type="protein sequence ID" value="KAK7259616.1"/>
    <property type="molecule type" value="Genomic_DNA"/>
</dbReference>
<dbReference type="Proteomes" id="UP001372338">
    <property type="component" value="Unassembled WGS sequence"/>
</dbReference>
<keyword evidence="2" id="KW-1185">Reference proteome</keyword>
<evidence type="ECO:0000313" key="2">
    <source>
        <dbReference type="Proteomes" id="UP001372338"/>
    </source>
</evidence>
<proteinExistence type="predicted"/>
<sequence length="95" mass="10688">MHMGVSLGEPNPLLPSSLLHLFHLSSSLLHPSTIAASTLNWILSLRWWKLPELLAIIEDKVHVAVEGHELSNELMVVLDRDVHAIIDELKDLRTL</sequence>
<name>A0AAN9I403_CROPI</name>
<evidence type="ECO:0000313" key="1">
    <source>
        <dbReference type="EMBL" id="KAK7259616.1"/>
    </source>
</evidence>
<accession>A0AAN9I403</accession>
<organism evidence="1 2">
    <name type="scientific">Crotalaria pallida</name>
    <name type="common">Smooth rattlebox</name>
    <name type="synonym">Crotalaria striata</name>
    <dbReference type="NCBI Taxonomy" id="3830"/>
    <lineage>
        <taxon>Eukaryota</taxon>
        <taxon>Viridiplantae</taxon>
        <taxon>Streptophyta</taxon>
        <taxon>Embryophyta</taxon>
        <taxon>Tracheophyta</taxon>
        <taxon>Spermatophyta</taxon>
        <taxon>Magnoliopsida</taxon>
        <taxon>eudicotyledons</taxon>
        <taxon>Gunneridae</taxon>
        <taxon>Pentapetalae</taxon>
        <taxon>rosids</taxon>
        <taxon>fabids</taxon>
        <taxon>Fabales</taxon>
        <taxon>Fabaceae</taxon>
        <taxon>Papilionoideae</taxon>
        <taxon>50 kb inversion clade</taxon>
        <taxon>genistoids sensu lato</taxon>
        <taxon>core genistoids</taxon>
        <taxon>Crotalarieae</taxon>
        <taxon>Crotalaria</taxon>
    </lineage>
</organism>
<gene>
    <name evidence="1" type="ORF">RIF29_25226</name>
</gene>
<comment type="caution">
    <text evidence="1">The sequence shown here is derived from an EMBL/GenBank/DDBJ whole genome shotgun (WGS) entry which is preliminary data.</text>
</comment>
<dbReference type="AlphaFoldDB" id="A0AAN9I403"/>
<protein>
    <submittedName>
        <fullName evidence="1">Uncharacterized protein</fullName>
    </submittedName>
</protein>